<organism evidence="21 22">
    <name type="scientific">Stichopus japonicus</name>
    <name type="common">Sea cucumber</name>
    <dbReference type="NCBI Taxonomy" id="307972"/>
    <lineage>
        <taxon>Eukaryota</taxon>
        <taxon>Metazoa</taxon>
        <taxon>Echinodermata</taxon>
        <taxon>Eleutherozoa</taxon>
        <taxon>Echinozoa</taxon>
        <taxon>Holothuroidea</taxon>
        <taxon>Aspidochirotacea</taxon>
        <taxon>Aspidochirotida</taxon>
        <taxon>Stichopodidae</taxon>
        <taxon>Apostichopus</taxon>
    </lineage>
</organism>
<evidence type="ECO:0000256" key="13">
    <source>
        <dbReference type="PROSITE-ProRule" id="PRU00191"/>
    </source>
</evidence>
<comment type="catalytic activity">
    <reaction evidence="9 16">
        <text>L-tyrosyl-[protein] + ATP = O-phospho-L-tyrosyl-[protein] + ADP + H(+)</text>
        <dbReference type="Rhea" id="RHEA:10596"/>
        <dbReference type="Rhea" id="RHEA-COMP:10136"/>
        <dbReference type="Rhea" id="RHEA-COMP:20101"/>
        <dbReference type="ChEBI" id="CHEBI:15378"/>
        <dbReference type="ChEBI" id="CHEBI:30616"/>
        <dbReference type="ChEBI" id="CHEBI:46858"/>
        <dbReference type="ChEBI" id="CHEBI:61978"/>
        <dbReference type="ChEBI" id="CHEBI:456216"/>
        <dbReference type="EC" id="2.7.10.2"/>
    </reaction>
</comment>
<evidence type="ECO:0000259" key="18">
    <source>
        <dbReference type="PROSITE" id="PS50001"/>
    </source>
</evidence>
<dbReference type="InterPro" id="IPR008266">
    <property type="entry name" value="Tyr_kinase_AS"/>
</dbReference>
<evidence type="ECO:0000313" key="21">
    <source>
        <dbReference type="EMBL" id="PIK62271.1"/>
    </source>
</evidence>
<dbReference type="GO" id="GO:0004715">
    <property type="term" value="F:non-membrane spanning protein tyrosine kinase activity"/>
    <property type="evidence" value="ECO:0007669"/>
    <property type="project" value="UniProtKB-EC"/>
</dbReference>
<dbReference type="FunFam" id="3.30.200.20:FF:000053">
    <property type="entry name" value="Tyrosine-protein kinase"/>
    <property type="match status" value="1"/>
</dbReference>
<keyword evidence="7 13" id="KW-0727">SH2 domain</keyword>
<dbReference type="InterPro" id="IPR000719">
    <property type="entry name" value="Prot_kinase_dom"/>
</dbReference>
<evidence type="ECO:0000256" key="7">
    <source>
        <dbReference type="ARBA" id="ARBA00022999"/>
    </source>
</evidence>
<dbReference type="Pfam" id="PF07714">
    <property type="entry name" value="PK_Tyr_Ser-Thr"/>
    <property type="match status" value="1"/>
</dbReference>
<dbReference type="PROSITE" id="PS50001">
    <property type="entry name" value="SH2"/>
    <property type="match status" value="1"/>
</dbReference>
<feature type="domain" description="SH3" evidence="19">
    <location>
        <begin position="56"/>
        <end position="116"/>
    </location>
</feature>
<keyword evidence="12" id="KW-0479">Metal-binding</keyword>
<dbReference type="Gene3D" id="2.30.30.40">
    <property type="entry name" value="SH3 Domains"/>
    <property type="match status" value="1"/>
</dbReference>
<dbReference type="InterPro" id="IPR050198">
    <property type="entry name" value="Non-receptor_tyrosine_kinases"/>
</dbReference>
<feature type="binding site" evidence="12">
    <location>
        <position position="379"/>
    </location>
    <ligand>
        <name>Mg(2+)</name>
        <dbReference type="ChEBI" id="CHEBI:18420"/>
    </ligand>
</feature>
<keyword evidence="4 11" id="KW-0547">Nucleotide-binding</keyword>
<dbReference type="Gene3D" id="3.30.505.10">
    <property type="entry name" value="SH2 domain"/>
    <property type="match status" value="1"/>
</dbReference>
<dbReference type="InterPro" id="IPR017441">
    <property type="entry name" value="Protein_kinase_ATP_BS"/>
</dbReference>
<keyword evidence="12" id="KW-0460">Magnesium</keyword>
<dbReference type="InterPro" id="IPR001245">
    <property type="entry name" value="Ser-Thr/Tyr_kinase_cat_dom"/>
</dbReference>
<evidence type="ECO:0000256" key="2">
    <source>
        <dbReference type="ARBA" id="ARBA00022553"/>
    </source>
</evidence>
<keyword evidence="1 14" id="KW-0728">SH3 domain</keyword>
<feature type="domain" description="Protein kinase" evidence="20">
    <location>
        <begin position="241"/>
        <end position="491"/>
    </location>
</feature>
<evidence type="ECO:0000259" key="20">
    <source>
        <dbReference type="PROSITE" id="PS50011"/>
    </source>
</evidence>
<dbReference type="InterPro" id="IPR011009">
    <property type="entry name" value="Kinase-like_dom_sf"/>
</dbReference>
<evidence type="ECO:0000259" key="19">
    <source>
        <dbReference type="PROSITE" id="PS50002"/>
    </source>
</evidence>
<dbReference type="EC" id="2.7.10.2" evidence="16"/>
<evidence type="ECO:0000256" key="15">
    <source>
        <dbReference type="PROSITE-ProRule" id="PRU10141"/>
    </source>
</evidence>
<dbReference type="SUPFAM" id="SSF55550">
    <property type="entry name" value="SH2 domain"/>
    <property type="match status" value="1"/>
</dbReference>
<evidence type="ECO:0000256" key="11">
    <source>
        <dbReference type="PIRSR" id="PIRSR000615-2"/>
    </source>
</evidence>
<feature type="active site" description="Proton acceptor" evidence="10">
    <location>
        <position position="361"/>
    </location>
</feature>
<dbReference type="EMBL" id="MRZV01000015">
    <property type="protein sequence ID" value="PIK62271.1"/>
    <property type="molecule type" value="Genomic_DNA"/>
</dbReference>
<dbReference type="FunFam" id="1.10.510.10:FF:000399">
    <property type="entry name" value="Tyrosine-protein kinase"/>
    <property type="match status" value="1"/>
</dbReference>
<dbReference type="InterPro" id="IPR001452">
    <property type="entry name" value="SH3_domain"/>
</dbReference>
<evidence type="ECO:0000256" key="1">
    <source>
        <dbReference type="ARBA" id="ARBA00022443"/>
    </source>
</evidence>
<comment type="similarity">
    <text evidence="16">Belongs to the protein kinase superfamily. Tyr protein kinase family.</text>
</comment>
<evidence type="ECO:0000256" key="4">
    <source>
        <dbReference type="ARBA" id="ARBA00022741"/>
    </source>
</evidence>
<proteinExistence type="inferred from homology"/>
<name>A0A2G8LPW9_STIJA</name>
<reference evidence="21 22" key="1">
    <citation type="journal article" date="2017" name="PLoS Biol.">
        <title>The sea cucumber genome provides insights into morphological evolution and visceral regeneration.</title>
        <authorList>
            <person name="Zhang X."/>
            <person name="Sun L."/>
            <person name="Yuan J."/>
            <person name="Sun Y."/>
            <person name="Gao Y."/>
            <person name="Zhang L."/>
            <person name="Li S."/>
            <person name="Dai H."/>
            <person name="Hamel J.F."/>
            <person name="Liu C."/>
            <person name="Yu Y."/>
            <person name="Liu S."/>
            <person name="Lin W."/>
            <person name="Guo K."/>
            <person name="Jin S."/>
            <person name="Xu P."/>
            <person name="Storey K.B."/>
            <person name="Huan P."/>
            <person name="Zhang T."/>
            <person name="Zhou Y."/>
            <person name="Zhang J."/>
            <person name="Lin C."/>
            <person name="Li X."/>
            <person name="Xing L."/>
            <person name="Huo D."/>
            <person name="Sun M."/>
            <person name="Wang L."/>
            <person name="Mercier A."/>
            <person name="Li F."/>
            <person name="Yang H."/>
            <person name="Xiang J."/>
        </authorList>
    </citation>
    <scope>NUCLEOTIDE SEQUENCE [LARGE SCALE GENOMIC DNA]</scope>
    <source>
        <strain evidence="21">Shaxun</strain>
        <tissue evidence="21">Muscle</tissue>
    </source>
</reference>
<protein>
    <recommendedName>
        <fullName evidence="16">Tyrosine-protein kinase</fullName>
        <ecNumber evidence="16">2.7.10.2</ecNumber>
    </recommendedName>
</protein>
<feature type="compositionally biased region" description="Polar residues" evidence="17">
    <location>
        <begin position="1"/>
        <end position="19"/>
    </location>
</feature>
<feature type="region of interest" description="Disordered" evidence="17">
    <location>
        <begin position="1"/>
        <end position="42"/>
    </location>
</feature>
<dbReference type="GO" id="GO:0005524">
    <property type="term" value="F:ATP binding"/>
    <property type="evidence" value="ECO:0007669"/>
    <property type="project" value="UniProtKB-UniRule"/>
</dbReference>
<dbReference type="GO" id="GO:0046872">
    <property type="term" value="F:metal ion binding"/>
    <property type="evidence" value="ECO:0007669"/>
    <property type="project" value="UniProtKB-KW"/>
</dbReference>
<keyword evidence="3 16" id="KW-0808">Transferase</keyword>
<feature type="compositionally biased region" description="Basic and acidic residues" evidence="17">
    <location>
        <begin position="20"/>
        <end position="33"/>
    </location>
</feature>
<gene>
    <name evidence="21" type="ORF">BSL78_00794</name>
</gene>
<evidence type="ECO:0000256" key="12">
    <source>
        <dbReference type="PIRSR" id="PIRSR000615-3"/>
    </source>
</evidence>
<evidence type="ECO:0000256" key="10">
    <source>
        <dbReference type="PIRSR" id="PIRSR000615-1"/>
    </source>
</evidence>
<dbReference type="PRINTS" id="PR00452">
    <property type="entry name" value="SH3DOMAIN"/>
</dbReference>
<evidence type="ECO:0000256" key="14">
    <source>
        <dbReference type="PROSITE-ProRule" id="PRU00192"/>
    </source>
</evidence>
<dbReference type="PRINTS" id="PR00401">
    <property type="entry name" value="SH2DOMAIN"/>
</dbReference>
<keyword evidence="22" id="KW-1185">Reference proteome</keyword>
<dbReference type="PROSITE" id="PS50002">
    <property type="entry name" value="SH3"/>
    <property type="match status" value="1"/>
</dbReference>
<evidence type="ECO:0000256" key="9">
    <source>
        <dbReference type="ARBA" id="ARBA00051245"/>
    </source>
</evidence>
<feature type="binding site" evidence="12">
    <location>
        <position position="366"/>
    </location>
    <ligand>
        <name>Mg(2+)</name>
        <dbReference type="ChEBI" id="CHEBI:18420"/>
    </ligand>
</feature>
<dbReference type="AlphaFoldDB" id="A0A2G8LPW9"/>
<dbReference type="Pfam" id="PF00018">
    <property type="entry name" value="SH3_1"/>
    <property type="match status" value="1"/>
</dbReference>
<evidence type="ECO:0000256" key="16">
    <source>
        <dbReference type="RuleBase" id="RU362096"/>
    </source>
</evidence>
<dbReference type="PROSITE" id="PS50011">
    <property type="entry name" value="PROTEIN_KINASE_DOM"/>
    <property type="match status" value="1"/>
</dbReference>
<dbReference type="InterPro" id="IPR036860">
    <property type="entry name" value="SH2_dom_sf"/>
</dbReference>
<keyword evidence="6 11" id="KW-0067">ATP-binding</keyword>
<evidence type="ECO:0000313" key="22">
    <source>
        <dbReference type="Proteomes" id="UP000230750"/>
    </source>
</evidence>
<keyword evidence="2" id="KW-0597">Phosphoprotein</keyword>
<dbReference type="InterPro" id="IPR036028">
    <property type="entry name" value="SH3-like_dom_sf"/>
</dbReference>
<dbReference type="PRINTS" id="PR00109">
    <property type="entry name" value="TYRKINASE"/>
</dbReference>
<dbReference type="SUPFAM" id="SSF50044">
    <property type="entry name" value="SH3-domain"/>
    <property type="match status" value="1"/>
</dbReference>
<dbReference type="OrthoDB" id="4062651at2759"/>
<dbReference type="SUPFAM" id="SSF56112">
    <property type="entry name" value="Protein kinase-like (PK-like)"/>
    <property type="match status" value="1"/>
</dbReference>
<dbReference type="Gene3D" id="1.10.510.10">
    <property type="entry name" value="Transferase(Phosphotransferase) domain 1"/>
    <property type="match status" value="1"/>
</dbReference>
<evidence type="ECO:0000256" key="5">
    <source>
        <dbReference type="ARBA" id="ARBA00022777"/>
    </source>
</evidence>
<keyword evidence="5 16" id="KW-0418">Kinase</keyword>
<dbReference type="InterPro" id="IPR020635">
    <property type="entry name" value="Tyr_kinase_cat_dom"/>
</dbReference>
<dbReference type="STRING" id="307972.A0A2G8LPW9"/>
<comment type="caution">
    <text evidence="21">The sequence shown here is derived from an EMBL/GenBank/DDBJ whole genome shotgun (WGS) entry which is preliminary data.</text>
</comment>
<dbReference type="Proteomes" id="UP000230750">
    <property type="component" value="Unassembled WGS sequence"/>
</dbReference>
<dbReference type="CDD" id="cd11845">
    <property type="entry name" value="SH3_Src_like"/>
    <property type="match status" value="1"/>
</dbReference>
<keyword evidence="8 16" id="KW-0829">Tyrosine-protein kinase</keyword>
<dbReference type="PROSITE" id="PS00107">
    <property type="entry name" value="PROTEIN_KINASE_ATP"/>
    <property type="match status" value="1"/>
</dbReference>
<dbReference type="InterPro" id="IPR000980">
    <property type="entry name" value="SH2"/>
</dbReference>
<dbReference type="SMART" id="SM00252">
    <property type="entry name" value="SH2"/>
    <property type="match status" value="1"/>
</dbReference>
<evidence type="ECO:0000256" key="6">
    <source>
        <dbReference type="ARBA" id="ARBA00022840"/>
    </source>
</evidence>
<evidence type="ECO:0000256" key="3">
    <source>
        <dbReference type="ARBA" id="ARBA00022679"/>
    </source>
</evidence>
<dbReference type="PROSITE" id="PS00109">
    <property type="entry name" value="PROTEIN_KINASE_TYR"/>
    <property type="match status" value="1"/>
</dbReference>
<accession>A0A2G8LPW9</accession>
<evidence type="ECO:0000256" key="8">
    <source>
        <dbReference type="ARBA" id="ARBA00023137"/>
    </source>
</evidence>
<feature type="binding site" evidence="15">
    <location>
        <position position="269"/>
    </location>
    <ligand>
        <name>ATP</name>
        <dbReference type="ChEBI" id="CHEBI:30616"/>
    </ligand>
</feature>
<dbReference type="SMART" id="SM00326">
    <property type="entry name" value="SH3"/>
    <property type="match status" value="1"/>
</dbReference>
<sequence>MADQSPNDTSSNIDSPKSTKTMDETKDINKTEENSQMENGETNIQAEADVHSNGVEEEGKYVALFDFEPRETGDLGFKKGDILSISDDSGDWWLAINENSTDEGYVPCNYIQPVNSLTAEEWFFQNTTKLDANNLLLAPALKTGDFIVRDSDTEKGSYSLSMREKDAEGLKIKHYRIMFSKKDSSYFMAKKRKFKSVQKLVQFYKENSKDLPCRLGKACPREKPGTKTLGRSVWEIERDSFKWIHKLGEGSFGEVWKAIWKDRVPVAVKSLRQSSMSTEGFLEEARIMKELRHDKLVPLYGICSTQEPIYIVTELMSKGSLLDYLRKGDGKTSDYKTLVDIAAQVAFGMSYLEMKNFIHRDLAARNVLVGENNMVKVADFGLARVVSDQFHQTKEDSPFPIRWTAPEAICKQQFSIKSDVWSFGILLFEVFTRGEVPYAGVQASEIYSKIESGYRLPKPRFCSEKVYKVMGKCWDEDPEMRPTFIYLHRFLEQSLEYQSPTTQC</sequence>
<feature type="domain" description="SH2" evidence="18">
    <location>
        <begin position="122"/>
        <end position="219"/>
    </location>
</feature>
<dbReference type="PANTHER" id="PTHR24418">
    <property type="entry name" value="TYROSINE-PROTEIN KINASE"/>
    <property type="match status" value="1"/>
</dbReference>
<dbReference type="Pfam" id="PF00017">
    <property type="entry name" value="SH2"/>
    <property type="match status" value="1"/>
</dbReference>
<feature type="binding site" evidence="11">
    <location>
        <position position="365"/>
    </location>
    <ligand>
        <name>ATP</name>
        <dbReference type="ChEBI" id="CHEBI:30616"/>
    </ligand>
</feature>
<dbReference type="SMART" id="SM00219">
    <property type="entry name" value="TyrKc"/>
    <property type="match status" value="1"/>
</dbReference>
<evidence type="ECO:0000256" key="17">
    <source>
        <dbReference type="SAM" id="MobiDB-lite"/>
    </source>
</evidence>